<dbReference type="PANTHER" id="PTHR43861">
    <property type="entry name" value="TRANS-ACONITATE 2-METHYLTRANSFERASE-RELATED"/>
    <property type="match status" value="1"/>
</dbReference>
<proteinExistence type="predicted"/>
<dbReference type="InterPro" id="IPR029063">
    <property type="entry name" value="SAM-dependent_MTases_sf"/>
</dbReference>
<dbReference type="RefSeq" id="WP_341465759.1">
    <property type="nucleotide sequence ID" value="NZ_FOKI01000030.1"/>
</dbReference>
<dbReference type="GO" id="GO:0032259">
    <property type="term" value="P:methylation"/>
    <property type="evidence" value="ECO:0007669"/>
    <property type="project" value="UniProtKB-KW"/>
</dbReference>
<keyword evidence="3" id="KW-1185">Reference proteome</keyword>
<sequence>MDFRKVFDSIPEEFDKWRTCYCDELFADVIEYSKLGFSKTALEIGSGTGQATEPILKTGCSYLAIELGENLAEYTKNKFSSYDNFQIVNADFETYDFGYNQFDLVYSAATIQWIPEEIGFPKVYDMLKSNGTFAMMLT</sequence>
<protein>
    <submittedName>
        <fullName evidence="2">Methyltransferase domain-containing protein</fullName>
    </submittedName>
</protein>
<name>A0A1I1A4Z3_9CLOT</name>
<gene>
    <name evidence="2" type="ORF">SAMN04488528_10303</name>
</gene>
<dbReference type="EMBL" id="FOKI01000030">
    <property type="protein sequence ID" value="SFB33021.1"/>
    <property type="molecule type" value="Genomic_DNA"/>
</dbReference>
<accession>A0A1I1A4Z3</accession>
<dbReference type="Gene3D" id="3.40.50.150">
    <property type="entry name" value="Vaccinia Virus protein VP39"/>
    <property type="match status" value="1"/>
</dbReference>
<keyword evidence="2" id="KW-0489">Methyltransferase</keyword>
<dbReference type="STRING" id="84698.SAMN04488528_10303"/>
<evidence type="ECO:0000313" key="3">
    <source>
        <dbReference type="Proteomes" id="UP000198619"/>
    </source>
</evidence>
<dbReference type="CDD" id="cd02440">
    <property type="entry name" value="AdoMet_MTases"/>
    <property type="match status" value="1"/>
</dbReference>
<evidence type="ECO:0000313" key="2">
    <source>
        <dbReference type="EMBL" id="SFB33021.1"/>
    </source>
</evidence>
<dbReference type="InterPro" id="IPR013216">
    <property type="entry name" value="Methyltransf_11"/>
</dbReference>
<dbReference type="AlphaFoldDB" id="A0A1I1A4Z3"/>
<dbReference type="Pfam" id="PF08241">
    <property type="entry name" value="Methyltransf_11"/>
    <property type="match status" value="1"/>
</dbReference>
<dbReference type="Proteomes" id="UP000198619">
    <property type="component" value="Unassembled WGS sequence"/>
</dbReference>
<feature type="domain" description="Methyltransferase type 11" evidence="1">
    <location>
        <begin position="42"/>
        <end position="134"/>
    </location>
</feature>
<dbReference type="PANTHER" id="PTHR43861:SF1">
    <property type="entry name" value="TRANS-ACONITATE 2-METHYLTRANSFERASE"/>
    <property type="match status" value="1"/>
</dbReference>
<reference evidence="2 3" key="1">
    <citation type="submission" date="2016-10" db="EMBL/GenBank/DDBJ databases">
        <authorList>
            <person name="de Groot N.N."/>
        </authorList>
    </citation>
    <scope>NUCLEOTIDE SEQUENCE [LARGE SCALE GENOMIC DNA]</scope>
    <source>
        <strain evidence="2 3">DSM 12271</strain>
    </source>
</reference>
<organism evidence="2 3">
    <name type="scientific">Clostridium frigidicarnis</name>
    <dbReference type="NCBI Taxonomy" id="84698"/>
    <lineage>
        <taxon>Bacteria</taxon>
        <taxon>Bacillati</taxon>
        <taxon>Bacillota</taxon>
        <taxon>Clostridia</taxon>
        <taxon>Eubacteriales</taxon>
        <taxon>Clostridiaceae</taxon>
        <taxon>Clostridium</taxon>
    </lineage>
</organism>
<evidence type="ECO:0000259" key="1">
    <source>
        <dbReference type="Pfam" id="PF08241"/>
    </source>
</evidence>
<dbReference type="GO" id="GO:0008757">
    <property type="term" value="F:S-adenosylmethionine-dependent methyltransferase activity"/>
    <property type="evidence" value="ECO:0007669"/>
    <property type="project" value="InterPro"/>
</dbReference>
<keyword evidence="2" id="KW-0808">Transferase</keyword>
<dbReference type="SUPFAM" id="SSF53335">
    <property type="entry name" value="S-adenosyl-L-methionine-dependent methyltransferases"/>
    <property type="match status" value="1"/>
</dbReference>